<reference evidence="1 2" key="1">
    <citation type="submission" date="2021-01" db="EMBL/GenBank/DDBJ databases">
        <title>Whole genome shotgun sequence of Actinoplanes couchii NBRC 106145.</title>
        <authorList>
            <person name="Komaki H."/>
            <person name="Tamura T."/>
        </authorList>
    </citation>
    <scope>NUCLEOTIDE SEQUENCE [LARGE SCALE GENOMIC DNA]</scope>
    <source>
        <strain evidence="1 2">NBRC 106145</strain>
    </source>
</reference>
<keyword evidence="2" id="KW-1185">Reference proteome</keyword>
<organism evidence="1 2">
    <name type="scientific">Actinoplanes couchii</name>
    <dbReference type="NCBI Taxonomy" id="403638"/>
    <lineage>
        <taxon>Bacteria</taxon>
        <taxon>Bacillati</taxon>
        <taxon>Actinomycetota</taxon>
        <taxon>Actinomycetes</taxon>
        <taxon>Micromonosporales</taxon>
        <taxon>Micromonosporaceae</taxon>
        <taxon>Actinoplanes</taxon>
    </lineage>
</organism>
<protein>
    <submittedName>
        <fullName evidence="1">Uncharacterized protein</fullName>
    </submittedName>
</protein>
<dbReference type="Proteomes" id="UP000612282">
    <property type="component" value="Unassembled WGS sequence"/>
</dbReference>
<evidence type="ECO:0000313" key="2">
    <source>
        <dbReference type="Proteomes" id="UP000612282"/>
    </source>
</evidence>
<evidence type="ECO:0000313" key="1">
    <source>
        <dbReference type="EMBL" id="GID54299.1"/>
    </source>
</evidence>
<name>A0ABQ3X734_9ACTN</name>
<gene>
    <name evidence="1" type="ORF">Aco03nite_027030</name>
</gene>
<accession>A0ABQ3X734</accession>
<sequence length="159" mass="16954">MFRTGGLIGVGFAADPVTGRDLLLVASHSGLSLIDTVTGDRPARDDEEDVGWPDDEDLTCPGIGPIAGARVRMAGLLGGGLHRRTRDGWAVKVVSPDWPSDRVLLSADDHPWTGNAWWHVFHAEVTELRAAGFSPSGATLVVATTSDVTLWTRSDLGEQ</sequence>
<comment type="caution">
    <text evidence="1">The sequence shown here is derived from an EMBL/GenBank/DDBJ whole genome shotgun (WGS) entry which is preliminary data.</text>
</comment>
<dbReference type="EMBL" id="BOMG01000039">
    <property type="protein sequence ID" value="GID54299.1"/>
    <property type="molecule type" value="Genomic_DNA"/>
</dbReference>
<proteinExistence type="predicted"/>